<dbReference type="Pfam" id="PF00132">
    <property type="entry name" value="Hexapep"/>
    <property type="match status" value="2"/>
</dbReference>
<organism evidence="2 3">
    <name type="scientific">Pedobacter ureilyticus</name>
    <dbReference type="NCBI Taxonomy" id="1393051"/>
    <lineage>
        <taxon>Bacteria</taxon>
        <taxon>Pseudomonadati</taxon>
        <taxon>Bacteroidota</taxon>
        <taxon>Sphingobacteriia</taxon>
        <taxon>Sphingobacteriales</taxon>
        <taxon>Sphingobacteriaceae</taxon>
        <taxon>Pedobacter</taxon>
    </lineage>
</organism>
<dbReference type="PANTHER" id="PTHR43300">
    <property type="entry name" value="ACETYLTRANSFERASE"/>
    <property type="match status" value="1"/>
</dbReference>
<dbReference type="Proteomes" id="UP001517247">
    <property type="component" value="Unassembled WGS sequence"/>
</dbReference>
<dbReference type="EMBL" id="SSHJ02000006">
    <property type="protein sequence ID" value="MFN0255857.1"/>
    <property type="molecule type" value="Genomic_DNA"/>
</dbReference>
<evidence type="ECO:0000256" key="1">
    <source>
        <dbReference type="ARBA" id="ARBA00007274"/>
    </source>
</evidence>
<name>A0ABW9J5P1_9SPHI</name>
<keyword evidence="2" id="KW-0012">Acyltransferase</keyword>
<proteinExistence type="inferred from homology"/>
<dbReference type="GO" id="GO:0016746">
    <property type="term" value="F:acyltransferase activity"/>
    <property type="evidence" value="ECO:0007669"/>
    <property type="project" value="UniProtKB-KW"/>
</dbReference>
<reference evidence="2 3" key="1">
    <citation type="submission" date="2024-12" db="EMBL/GenBank/DDBJ databases">
        <authorList>
            <person name="Hu S."/>
        </authorList>
    </citation>
    <scope>NUCLEOTIDE SEQUENCE [LARGE SCALE GENOMIC DNA]</scope>
    <source>
        <strain evidence="2 3">THG-T11</strain>
    </source>
</reference>
<evidence type="ECO:0000313" key="3">
    <source>
        <dbReference type="Proteomes" id="UP001517247"/>
    </source>
</evidence>
<dbReference type="Gene3D" id="2.160.10.10">
    <property type="entry name" value="Hexapeptide repeat proteins"/>
    <property type="match status" value="1"/>
</dbReference>
<keyword evidence="2" id="KW-0808">Transferase</keyword>
<gene>
    <name evidence="2" type="ORF">E6A44_009765</name>
</gene>
<comment type="similarity">
    <text evidence="1">Belongs to the transferase hexapeptide repeat family.</text>
</comment>
<protein>
    <submittedName>
        <fullName evidence="2">Acyltransferase</fullName>
        <ecNumber evidence="2">2.3.1.-</ecNumber>
    </submittedName>
</protein>
<dbReference type="CDD" id="cd03358">
    <property type="entry name" value="LbH_WxcM_N_like"/>
    <property type="match status" value="1"/>
</dbReference>
<dbReference type="SUPFAM" id="SSF51161">
    <property type="entry name" value="Trimeric LpxA-like enzymes"/>
    <property type="match status" value="1"/>
</dbReference>
<keyword evidence="3" id="KW-1185">Reference proteome</keyword>
<accession>A0ABW9J5P1</accession>
<dbReference type="InterPro" id="IPR050179">
    <property type="entry name" value="Trans_hexapeptide_repeat"/>
</dbReference>
<sequence>MSTTYFAHETAVIDEGAAIGAHTKIWHFCHIMSQAKIGSNCNLGQNVMIANQVEIGNGVKIQNNVSVYEGVVLEDDVFIGPSVVFTNVKNPRSFINRKAEFQKTTVKIGATIGANATIICGNTIGNYALVGASAVVTKDVKPYSLVMGNPAEHVGWVSEYGQVLNFNVSQITQCPESGEYYQLVDQQITKIVEEEREDN</sequence>
<dbReference type="InterPro" id="IPR011004">
    <property type="entry name" value="Trimer_LpxA-like_sf"/>
</dbReference>
<dbReference type="EC" id="2.3.1.-" evidence="2"/>
<comment type="caution">
    <text evidence="2">The sequence shown here is derived from an EMBL/GenBank/DDBJ whole genome shotgun (WGS) entry which is preliminary data.</text>
</comment>
<evidence type="ECO:0000313" key="2">
    <source>
        <dbReference type="EMBL" id="MFN0255857.1"/>
    </source>
</evidence>
<dbReference type="PANTHER" id="PTHR43300:SF4">
    <property type="entry name" value="ACYL-[ACYL-CARRIER-PROTEIN]--UDP-N-ACETYLGLUCOSAMINE O-ACYLTRANSFERASE"/>
    <property type="match status" value="1"/>
</dbReference>
<dbReference type="RefSeq" id="WP_138722974.1">
    <property type="nucleotide sequence ID" value="NZ_SSHJ02000006.1"/>
</dbReference>
<dbReference type="InterPro" id="IPR001451">
    <property type="entry name" value="Hexapep"/>
</dbReference>